<dbReference type="Pfam" id="PF02585">
    <property type="entry name" value="PIG-L"/>
    <property type="match status" value="1"/>
</dbReference>
<organism evidence="2 3">
    <name type="scientific">Candidatus Ozemobacter sibiricus</name>
    <dbReference type="NCBI Taxonomy" id="2268124"/>
    <lineage>
        <taxon>Bacteria</taxon>
        <taxon>Candidatus Ozemobacteria</taxon>
        <taxon>Candidatus Ozemobacterales</taxon>
        <taxon>Candidatus Ozemobacteraceae</taxon>
        <taxon>Candidatus Ozemobacter</taxon>
    </lineage>
</organism>
<dbReference type="InterPro" id="IPR003737">
    <property type="entry name" value="GlcNAc_PI_deacetylase-related"/>
</dbReference>
<dbReference type="Gene3D" id="3.40.50.10320">
    <property type="entry name" value="LmbE-like"/>
    <property type="match status" value="1"/>
</dbReference>
<reference evidence="2 3" key="1">
    <citation type="submission" date="2018-05" db="EMBL/GenBank/DDBJ databases">
        <title>A metagenomic window into the 2 km-deep terrestrial subsurface aquifer revealed taxonomically and functionally diverse microbial community comprising novel uncultured bacterial lineages.</title>
        <authorList>
            <person name="Kadnikov V.V."/>
            <person name="Mardanov A.V."/>
            <person name="Beletsky A.V."/>
            <person name="Banks D."/>
            <person name="Pimenov N.V."/>
            <person name="Frank Y.A."/>
            <person name="Karnachuk O.V."/>
            <person name="Ravin N.V."/>
        </authorList>
    </citation>
    <scope>NUCLEOTIDE SEQUENCE [LARGE SCALE GENOMIC DNA]</scope>
    <source>
        <strain evidence="2">BY5</strain>
    </source>
</reference>
<dbReference type="SUPFAM" id="SSF102588">
    <property type="entry name" value="LmbE-like"/>
    <property type="match status" value="1"/>
</dbReference>
<dbReference type="PANTHER" id="PTHR12993">
    <property type="entry name" value="N-ACETYLGLUCOSAMINYL-PHOSPHATIDYLINOSITOL DE-N-ACETYLASE-RELATED"/>
    <property type="match status" value="1"/>
</dbReference>
<evidence type="ECO:0008006" key="4">
    <source>
        <dbReference type="Google" id="ProtNLM"/>
    </source>
</evidence>
<proteinExistence type="predicted"/>
<dbReference type="Proteomes" id="UP000252355">
    <property type="component" value="Unassembled WGS sequence"/>
</dbReference>
<gene>
    <name evidence="2" type="ORF">OZSIB_1971</name>
</gene>
<dbReference type="InterPro" id="IPR024078">
    <property type="entry name" value="LmbE-like_dom_sf"/>
</dbReference>
<comment type="caution">
    <text evidence="2">The sequence shown here is derived from an EMBL/GenBank/DDBJ whole genome shotgun (WGS) entry which is preliminary data.</text>
</comment>
<name>A0A367ZII4_9BACT</name>
<protein>
    <recommendedName>
        <fullName evidence="4">PIG-L family deacetylase</fullName>
    </recommendedName>
</protein>
<feature type="region of interest" description="Disordered" evidence="1">
    <location>
        <begin position="309"/>
        <end position="376"/>
    </location>
</feature>
<dbReference type="PROSITE" id="PS51257">
    <property type="entry name" value="PROKAR_LIPOPROTEIN"/>
    <property type="match status" value="1"/>
</dbReference>
<evidence type="ECO:0000313" key="3">
    <source>
        <dbReference type="Proteomes" id="UP000252355"/>
    </source>
</evidence>
<dbReference type="GO" id="GO:0016811">
    <property type="term" value="F:hydrolase activity, acting on carbon-nitrogen (but not peptide) bonds, in linear amides"/>
    <property type="evidence" value="ECO:0007669"/>
    <property type="project" value="TreeGrafter"/>
</dbReference>
<evidence type="ECO:0000313" key="2">
    <source>
        <dbReference type="EMBL" id="RCK77933.1"/>
    </source>
</evidence>
<accession>A0A367ZII4</accession>
<dbReference type="AlphaFoldDB" id="A0A367ZII4"/>
<dbReference type="EMBL" id="QOQW01000030">
    <property type="protein sequence ID" value="RCK77933.1"/>
    <property type="molecule type" value="Genomic_DNA"/>
</dbReference>
<dbReference type="PANTHER" id="PTHR12993:SF29">
    <property type="entry name" value="BLR3841 PROTEIN"/>
    <property type="match status" value="1"/>
</dbReference>
<evidence type="ECO:0000256" key="1">
    <source>
        <dbReference type="SAM" id="MobiDB-lite"/>
    </source>
</evidence>
<sequence>MSSPLRSSSGVVALLVACLLFIAGSSARAERLLVVAPHPDDEAIALGGWIADRIASGAEVWVAVLTDGEAFPKAVRASRLARGPFLKATHFLKLGRLRRTEGHHALDRLGIPLARRFFLAYPNRRLWRLATSPRPTEIIRSGATRQRFGIAEWAGERRPPHPFTRERLLADLGAVLERSRPEIILLPHPRDSNADHRAAALLFGEVLSRRDFRGEVRGYLVHQGSRYRFPRRLGYQPHQDLLRPPGFPPPVTYLPSPAGLAAKEAALRSHRSQIRLRDRFLVSFIRRNEYWWPLRLADLTGIRRLPPDLMEQHGSEETGDPPARRVGPVEPAGPTTGLAPRHGPTAPYGARRHATIRPAQPAEEMPHGSRHQAHPG</sequence>